<accession>A0AAX4JAA9</accession>
<evidence type="ECO:0000313" key="2">
    <source>
        <dbReference type="Proteomes" id="UP001334084"/>
    </source>
</evidence>
<sequence>MEKNLIISNDENLKITNFKNAKRILINNLDIKNYSSLQDCIYDLYGTPLYNAIDKCHLRRILYGYFKNREFIRKTKLVNQLDDNIKSYNEFITKSHIINNNNINNINNNNNMLDLYEFYVYNRSRNFPKLSFKDIPDDISIEYYYFLLKQYDPDNLKEVCLEFYFFICDLYYEDKIYYKMDYKDLLPLVRDLKCFNILEGTRMSPENIYYCFIDKLEERFSKFVSEHDKRSIERYEETKEEGEI</sequence>
<dbReference type="RefSeq" id="XP_065329040.1">
    <property type="nucleotide sequence ID" value="XM_065472968.1"/>
</dbReference>
<dbReference type="AlphaFoldDB" id="A0AAX4JAA9"/>
<dbReference type="KEGG" id="vnx:VNE69_03116"/>
<keyword evidence="2" id="KW-1185">Reference proteome</keyword>
<name>A0AAX4JAA9_9MICR</name>
<evidence type="ECO:0000313" key="1">
    <source>
        <dbReference type="EMBL" id="WUR02895.1"/>
    </source>
</evidence>
<gene>
    <name evidence="1" type="ORF">VNE69_03116</name>
</gene>
<proteinExistence type="predicted"/>
<protein>
    <submittedName>
        <fullName evidence="1">Uncharacterized protein</fullName>
    </submittedName>
</protein>
<dbReference type="GeneID" id="90540712"/>
<dbReference type="EMBL" id="CP142728">
    <property type="protein sequence ID" value="WUR02895.1"/>
    <property type="molecule type" value="Genomic_DNA"/>
</dbReference>
<dbReference type="Proteomes" id="UP001334084">
    <property type="component" value="Chromosome 3"/>
</dbReference>
<reference evidence="1" key="1">
    <citation type="journal article" date="2024" name="BMC Genomics">
        <title>Functional annotation of a divergent genome using sequence and structure-based similarity.</title>
        <authorList>
            <person name="Svedberg D."/>
            <person name="Winiger R.R."/>
            <person name="Berg A."/>
            <person name="Sharma H."/>
            <person name="Tellgren-Roth C."/>
            <person name="Debrunner-Vossbrinck B.A."/>
            <person name="Vossbrinck C.R."/>
            <person name="Barandun J."/>
        </authorList>
    </citation>
    <scope>NUCLEOTIDE SEQUENCE</scope>
    <source>
        <strain evidence="1">Illinois isolate</strain>
    </source>
</reference>
<organism evidence="1 2">
    <name type="scientific">Vairimorpha necatrix</name>
    <dbReference type="NCBI Taxonomy" id="6039"/>
    <lineage>
        <taxon>Eukaryota</taxon>
        <taxon>Fungi</taxon>
        <taxon>Fungi incertae sedis</taxon>
        <taxon>Microsporidia</taxon>
        <taxon>Nosematidae</taxon>
        <taxon>Vairimorpha</taxon>
    </lineage>
</organism>